<evidence type="ECO:0000256" key="6">
    <source>
        <dbReference type="ARBA" id="ARBA00022692"/>
    </source>
</evidence>
<evidence type="ECO:0000256" key="7">
    <source>
        <dbReference type="ARBA" id="ARBA00022989"/>
    </source>
</evidence>
<dbReference type="InterPro" id="IPR025993">
    <property type="entry name" value="Ceramide_glucosylTrfase"/>
</dbReference>
<evidence type="ECO:0000256" key="5">
    <source>
        <dbReference type="ARBA" id="ARBA00022679"/>
    </source>
</evidence>
<evidence type="ECO:0000313" key="10">
    <source>
        <dbReference type="EMBL" id="GIL38750.1"/>
    </source>
</evidence>
<feature type="transmembrane region" description="Helical" evidence="9">
    <location>
        <begin position="6"/>
        <end position="28"/>
    </location>
</feature>
<dbReference type="PANTHER" id="PTHR12726">
    <property type="entry name" value="CERAMIDE GLUCOSYLTRANSFERASE"/>
    <property type="match status" value="1"/>
</dbReference>
<evidence type="ECO:0000256" key="8">
    <source>
        <dbReference type="ARBA" id="ARBA00023136"/>
    </source>
</evidence>
<keyword evidence="5 10" id="KW-0808">Transferase</keyword>
<keyword evidence="8 9" id="KW-0472">Membrane</keyword>
<sequence>MTTIFTYIGVILCLAGGAGVLYQLAVLVEAHRFFRIRPRTPSGSSPVTVLMPLYGDEPGLAENLRAVLAQDWPEVQLVCGVQRTDDAAISVVREIQHELPSADLVIVVNGQRHGTNAKVSNLTNMLVAAKHAQLVLVDSDMRPRRDWLRAIVGELETAPGGIVTCLYAGRPVSRGIWSRLGAQAIDHGFFPAALLGWRLGKRGCFGATIALERATLERVGGFARIADELADDYALGAAVVAQGGALRLVPHLIDTGVNEPDFRRLWAHELRWGRTIRTLDPAGYAGSGVAFAVPWALLGAACLGFSAASCAVLACAILARLALVWRIDRGLSSGPTPVHLILLRDALSVAAWIGVHFGRTVAWRDHAFQVERDGRLVDLKGRDLKRD</sequence>
<comment type="subcellular location">
    <subcellularLocation>
        <location evidence="1">Membrane</location>
        <topology evidence="1">Multi-pass membrane protein</topology>
    </subcellularLocation>
</comment>
<proteinExistence type="predicted"/>
<comment type="pathway">
    <text evidence="3">Sphingolipid metabolism.</text>
</comment>
<keyword evidence="7 9" id="KW-1133">Transmembrane helix</keyword>
<evidence type="ECO:0000256" key="3">
    <source>
        <dbReference type="ARBA" id="ARBA00004991"/>
    </source>
</evidence>
<dbReference type="NCBIfam" id="TIGR03472">
    <property type="entry name" value="HpnI"/>
    <property type="match status" value="1"/>
</dbReference>
<organism evidence="10 11">
    <name type="scientific">Roseiterribacter gracilis</name>
    <dbReference type="NCBI Taxonomy" id="2812848"/>
    <lineage>
        <taxon>Bacteria</taxon>
        <taxon>Pseudomonadati</taxon>
        <taxon>Pseudomonadota</taxon>
        <taxon>Alphaproteobacteria</taxon>
        <taxon>Rhodospirillales</taxon>
        <taxon>Roseiterribacteraceae</taxon>
        <taxon>Roseiterribacter</taxon>
    </lineage>
</organism>
<feature type="transmembrane region" description="Helical" evidence="9">
    <location>
        <begin position="304"/>
        <end position="323"/>
    </location>
</feature>
<evidence type="ECO:0000256" key="2">
    <source>
        <dbReference type="ARBA" id="ARBA00004760"/>
    </source>
</evidence>
<keyword evidence="6 9" id="KW-0812">Transmembrane</keyword>
<dbReference type="Pfam" id="PF13506">
    <property type="entry name" value="Glyco_transf_21"/>
    <property type="match status" value="1"/>
</dbReference>
<comment type="caution">
    <text evidence="10">The sequence shown here is derived from an EMBL/GenBank/DDBJ whole genome shotgun (WGS) entry which is preliminary data.</text>
</comment>
<protein>
    <submittedName>
        <fullName evidence="10">Glycosyl transferase</fullName>
    </submittedName>
</protein>
<accession>A0A8S8XBX3</accession>
<dbReference type="InterPro" id="IPR017835">
    <property type="entry name" value="Hopen-assoc_HpnI"/>
</dbReference>
<dbReference type="GO" id="GO:0006679">
    <property type="term" value="P:glucosylceramide biosynthetic process"/>
    <property type="evidence" value="ECO:0007669"/>
    <property type="project" value="TreeGrafter"/>
</dbReference>
<evidence type="ECO:0000256" key="4">
    <source>
        <dbReference type="ARBA" id="ARBA00022676"/>
    </source>
</evidence>
<dbReference type="Gene3D" id="3.90.550.10">
    <property type="entry name" value="Spore Coat Polysaccharide Biosynthesis Protein SpsA, Chain A"/>
    <property type="match status" value="1"/>
</dbReference>
<dbReference type="InterPro" id="IPR029044">
    <property type="entry name" value="Nucleotide-diphossugar_trans"/>
</dbReference>
<evidence type="ECO:0000313" key="11">
    <source>
        <dbReference type="Proteomes" id="UP000681075"/>
    </source>
</evidence>
<dbReference type="GO" id="GO:0016020">
    <property type="term" value="C:membrane"/>
    <property type="evidence" value="ECO:0007669"/>
    <property type="project" value="UniProtKB-SubCell"/>
</dbReference>
<name>A0A8S8XBX3_9PROT</name>
<keyword evidence="4" id="KW-0328">Glycosyltransferase</keyword>
<dbReference type="RefSeq" id="WP_420241809.1">
    <property type="nucleotide sequence ID" value="NZ_BOPV01000001.1"/>
</dbReference>
<keyword evidence="11" id="KW-1185">Reference proteome</keyword>
<gene>
    <name evidence="10" type="ORF">TMPK1_09870</name>
</gene>
<dbReference type="EMBL" id="BOPV01000001">
    <property type="protein sequence ID" value="GIL38750.1"/>
    <property type="molecule type" value="Genomic_DNA"/>
</dbReference>
<comment type="pathway">
    <text evidence="2">Lipid metabolism; sphingolipid metabolism.</text>
</comment>
<dbReference type="AlphaFoldDB" id="A0A8S8XBX3"/>
<dbReference type="PANTHER" id="PTHR12726:SF0">
    <property type="entry name" value="CERAMIDE GLUCOSYLTRANSFERASE"/>
    <property type="match status" value="1"/>
</dbReference>
<evidence type="ECO:0000256" key="1">
    <source>
        <dbReference type="ARBA" id="ARBA00004141"/>
    </source>
</evidence>
<evidence type="ECO:0000256" key="9">
    <source>
        <dbReference type="SAM" id="Phobius"/>
    </source>
</evidence>
<dbReference type="SUPFAM" id="SSF53448">
    <property type="entry name" value="Nucleotide-diphospho-sugar transferases"/>
    <property type="match status" value="1"/>
</dbReference>
<dbReference type="GO" id="GO:0008120">
    <property type="term" value="F:ceramide glucosyltransferase activity"/>
    <property type="evidence" value="ECO:0007669"/>
    <property type="project" value="TreeGrafter"/>
</dbReference>
<dbReference type="Proteomes" id="UP000681075">
    <property type="component" value="Unassembled WGS sequence"/>
</dbReference>
<reference evidence="10" key="1">
    <citation type="submission" date="2021-02" db="EMBL/GenBank/DDBJ databases">
        <title>Genome sequence of Rhodospirillales sp. strain TMPK1 isolated from soil.</title>
        <authorList>
            <person name="Nakai R."/>
            <person name="Kusada H."/>
            <person name="Tamaki H."/>
        </authorList>
    </citation>
    <scope>NUCLEOTIDE SEQUENCE</scope>
    <source>
        <strain evidence="10">TMPK1</strain>
    </source>
</reference>